<dbReference type="PROSITE" id="PS51779">
    <property type="entry name" value="POTRA"/>
    <property type="match status" value="1"/>
</dbReference>
<sequence>MLYKAIALSTLAAIVASELSQQALANPNPTTAQPPSTARNYVVPVQGASETQASATVTAPEVNQTREFSQPTPGKSPTPTASIRRGVGGTNNDIAVLATDVKVVGASEELQQVVLRTIATRPGGQTNQSQINKDVEAILNTGLFADAKVTQSSHRDGWNVVYQVQPVVLRSLQVSGNKVLTPDIANNIFKSQLGKPVSLAGLRDGVKQVSQWYKDNGYILAQVLDVQSTSDGAISLKVVEGVVGDIKLNFLDEKGASTKGRTREDYIKREMKLQPGDVFKVDVARQDLQQLYQLGLFDKVDIALNGDGSNVDVIYNITERQARGVNAGAGYDNDNGIFGTISYNDQNLGGVNQKLGVNVQFSRRDLQFDGNYGKPYEASNPDSPGYNVNVFRRRSVSETFDGDVNLANGDNPREGQFGGGVTLSKPVDNWNASVGLNYTRTSIRDSKGQITPVDEQGNPLTLSGTGVDDLVTVSAGIAKDRRDNPVNPTQGNLVRLSTEQSIPVGNGNILMNRLQANYSQFVPIKLFGGSKPEVLAFNVQGGTVIGDLAPYRAFNLGGANSVRGYGTGDVATGRSYVAASAEYRIPIFNPVGAVLFADFASDLGSADTVLGEPGVVRGKPGTGFGYGAGVRVNSPIGIIRADLGFNDQGDSKVQVGIGQKF</sequence>
<protein>
    <submittedName>
        <fullName evidence="9">BamA/TamA family outer membrane protein</fullName>
    </submittedName>
</protein>
<dbReference type="EMBL" id="JAMZMM010000062">
    <property type="protein sequence ID" value="MCP2728584.1"/>
    <property type="molecule type" value="Genomic_DNA"/>
</dbReference>
<gene>
    <name evidence="9" type="ORF">NJ959_08885</name>
</gene>
<comment type="caution">
    <text evidence="9">The sequence shown here is derived from an EMBL/GenBank/DDBJ whole genome shotgun (WGS) entry which is preliminary data.</text>
</comment>
<evidence type="ECO:0000256" key="2">
    <source>
        <dbReference type="ARBA" id="ARBA00022692"/>
    </source>
</evidence>
<keyword evidence="3 7" id="KW-0732">Signal</keyword>
<evidence type="ECO:0000313" key="9">
    <source>
        <dbReference type="EMBL" id="MCP2728584.1"/>
    </source>
</evidence>
<dbReference type="GO" id="GO:0019867">
    <property type="term" value="C:outer membrane"/>
    <property type="evidence" value="ECO:0007669"/>
    <property type="project" value="InterPro"/>
</dbReference>
<dbReference type="Gene3D" id="3.10.20.310">
    <property type="entry name" value="membrane protein fhac"/>
    <property type="match status" value="3"/>
</dbReference>
<organism evidence="9 10">
    <name type="scientific">Limnofasciculus baicalensis BBK-W-15</name>
    <dbReference type="NCBI Taxonomy" id="2699891"/>
    <lineage>
        <taxon>Bacteria</taxon>
        <taxon>Bacillati</taxon>
        <taxon>Cyanobacteriota</taxon>
        <taxon>Cyanophyceae</taxon>
        <taxon>Coleofasciculales</taxon>
        <taxon>Coleofasciculaceae</taxon>
        <taxon>Limnofasciculus</taxon>
        <taxon>Limnofasciculus baicalensis</taxon>
    </lineage>
</organism>
<dbReference type="Gene3D" id="2.40.160.50">
    <property type="entry name" value="membrane protein fhac: a member of the omp85/tpsb transporter family"/>
    <property type="match status" value="1"/>
</dbReference>
<comment type="subcellular location">
    <subcellularLocation>
        <location evidence="1">Membrane</location>
    </subcellularLocation>
</comment>
<dbReference type="PANTHER" id="PTHR12815:SF47">
    <property type="entry name" value="TRANSLOCATION AND ASSEMBLY MODULE SUBUNIT TAMA"/>
    <property type="match status" value="1"/>
</dbReference>
<keyword evidence="5" id="KW-0998">Cell outer membrane</keyword>
<evidence type="ECO:0000256" key="4">
    <source>
        <dbReference type="ARBA" id="ARBA00023136"/>
    </source>
</evidence>
<dbReference type="Pfam" id="PF08479">
    <property type="entry name" value="POTRA_2"/>
    <property type="match status" value="1"/>
</dbReference>
<proteinExistence type="predicted"/>
<feature type="compositionally biased region" description="Polar residues" evidence="6">
    <location>
        <begin position="52"/>
        <end position="81"/>
    </location>
</feature>
<evidence type="ECO:0000259" key="8">
    <source>
        <dbReference type="PROSITE" id="PS51779"/>
    </source>
</evidence>
<dbReference type="PANTHER" id="PTHR12815">
    <property type="entry name" value="SORTING AND ASSEMBLY MACHINERY SAMM50 PROTEIN FAMILY MEMBER"/>
    <property type="match status" value="1"/>
</dbReference>
<keyword evidence="10" id="KW-1185">Reference proteome</keyword>
<name>A0AAE3GQC4_9CYAN</name>
<evidence type="ECO:0000256" key="1">
    <source>
        <dbReference type="ARBA" id="ARBA00004370"/>
    </source>
</evidence>
<reference evidence="9" key="1">
    <citation type="submission" date="2022-06" db="EMBL/GenBank/DDBJ databases">
        <title>New cyanobacteria of genus Symplocastrum in benthos of Lake Baikal.</title>
        <authorList>
            <person name="Sorokovikova E."/>
            <person name="Tikhonova I."/>
            <person name="Krasnopeev A."/>
            <person name="Evseev P."/>
            <person name="Gladkikh A."/>
            <person name="Belykh O."/>
        </authorList>
    </citation>
    <scope>NUCLEOTIDE SEQUENCE</scope>
    <source>
        <strain evidence="9">BBK-W-15</strain>
    </source>
</reference>
<evidence type="ECO:0000256" key="5">
    <source>
        <dbReference type="ARBA" id="ARBA00023237"/>
    </source>
</evidence>
<accession>A0AAE3GQC4</accession>
<keyword evidence="4" id="KW-0472">Membrane</keyword>
<dbReference type="InterPro" id="IPR039910">
    <property type="entry name" value="D15-like"/>
</dbReference>
<dbReference type="SUPFAM" id="SSF56935">
    <property type="entry name" value="Porins"/>
    <property type="match status" value="1"/>
</dbReference>
<dbReference type="Proteomes" id="UP001204953">
    <property type="component" value="Unassembled WGS sequence"/>
</dbReference>
<dbReference type="RefSeq" id="WP_254011378.1">
    <property type="nucleotide sequence ID" value="NZ_JAMZMM010000062.1"/>
</dbReference>
<dbReference type="InterPro" id="IPR013686">
    <property type="entry name" value="Polypept-transport_assoc_ShlB"/>
</dbReference>
<feature type="domain" description="POTRA" evidence="8">
    <location>
        <begin position="167"/>
        <end position="241"/>
    </location>
</feature>
<dbReference type="AlphaFoldDB" id="A0AAE3GQC4"/>
<dbReference type="Pfam" id="PF07244">
    <property type="entry name" value="POTRA"/>
    <property type="match status" value="2"/>
</dbReference>
<evidence type="ECO:0000256" key="7">
    <source>
        <dbReference type="SAM" id="SignalP"/>
    </source>
</evidence>
<evidence type="ECO:0000313" key="10">
    <source>
        <dbReference type="Proteomes" id="UP001204953"/>
    </source>
</evidence>
<feature type="chain" id="PRO_5042018966" evidence="7">
    <location>
        <begin position="26"/>
        <end position="661"/>
    </location>
</feature>
<dbReference type="Pfam" id="PF01103">
    <property type="entry name" value="Omp85"/>
    <property type="match status" value="1"/>
</dbReference>
<dbReference type="InterPro" id="IPR010827">
    <property type="entry name" value="BamA/TamA_POTRA"/>
</dbReference>
<feature type="region of interest" description="Disordered" evidence="6">
    <location>
        <begin position="52"/>
        <end position="88"/>
    </location>
</feature>
<keyword evidence="2" id="KW-0812">Transmembrane</keyword>
<evidence type="ECO:0000256" key="6">
    <source>
        <dbReference type="SAM" id="MobiDB-lite"/>
    </source>
</evidence>
<evidence type="ECO:0000256" key="3">
    <source>
        <dbReference type="ARBA" id="ARBA00022729"/>
    </source>
</evidence>
<dbReference type="InterPro" id="IPR000184">
    <property type="entry name" value="Bac_surfAg_D15"/>
</dbReference>
<dbReference type="InterPro" id="IPR034746">
    <property type="entry name" value="POTRA"/>
</dbReference>
<feature type="signal peptide" evidence="7">
    <location>
        <begin position="1"/>
        <end position="25"/>
    </location>
</feature>